<reference evidence="6" key="1">
    <citation type="journal article" date="2014" name="Int. J. Syst. Evol. Microbiol.">
        <title>Complete genome sequence of Corynebacterium casei LMG S-19264T (=DSM 44701T), isolated from a smear-ripened cheese.</title>
        <authorList>
            <consortium name="US DOE Joint Genome Institute (JGI-PGF)"/>
            <person name="Walter F."/>
            <person name="Albersmeier A."/>
            <person name="Kalinowski J."/>
            <person name="Ruckert C."/>
        </authorList>
    </citation>
    <scope>NUCLEOTIDE SEQUENCE</scope>
    <source>
        <strain evidence="6">CGMCC 1.15343</strain>
    </source>
</reference>
<dbReference type="InterPro" id="IPR019734">
    <property type="entry name" value="TPR_rpt"/>
</dbReference>
<dbReference type="InterPro" id="IPR001466">
    <property type="entry name" value="Beta-lactam-related"/>
</dbReference>
<dbReference type="SUPFAM" id="SSF56601">
    <property type="entry name" value="beta-lactamase/transpeptidase-like"/>
    <property type="match status" value="1"/>
</dbReference>
<dbReference type="Gene3D" id="1.25.40.10">
    <property type="entry name" value="Tetratricopeptide repeat domain"/>
    <property type="match status" value="1"/>
</dbReference>
<feature type="chain" id="PRO_5037019336" evidence="4">
    <location>
        <begin position="19"/>
        <end position="483"/>
    </location>
</feature>
<organism evidence="6 7">
    <name type="scientific">Pedobacter quisquiliarum</name>
    <dbReference type="NCBI Taxonomy" id="1834438"/>
    <lineage>
        <taxon>Bacteria</taxon>
        <taxon>Pseudomonadati</taxon>
        <taxon>Bacteroidota</taxon>
        <taxon>Sphingobacteriia</taxon>
        <taxon>Sphingobacteriales</taxon>
        <taxon>Sphingobacteriaceae</taxon>
        <taxon>Pedobacter</taxon>
    </lineage>
</organism>
<proteinExistence type="predicted"/>
<dbReference type="PANTHER" id="PTHR46825:SF11">
    <property type="entry name" value="PENICILLIN-BINDING PROTEIN 4"/>
    <property type="match status" value="1"/>
</dbReference>
<gene>
    <name evidence="6" type="primary">pbpE</name>
    <name evidence="6" type="ORF">GCM10011387_32740</name>
</gene>
<feature type="domain" description="Beta-lactamase-related" evidence="5">
    <location>
        <begin position="65"/>
        <end position="342"/>
    </location>
</feature>
<dbReference type="InterPro" id="IPR011990">
    <property type="entry name" value="TPR-like_helical_dom_sf"/>
</dbReference>
<reference evidence="6" key="2">
    <citation type="submission" date="2020-09" db="EMBL/GenBank/DDBJ databases">
        <authorList>
            <person name="Sun Q."/>
            <person name="Zhou Y."/>
        </authorList>
    </citation>
    <scope>NUCLEOTIDE SEQUENCE</scope>
    <source>
        <strain evidence="6">CGMCC 1.15343</strain>
    </source>
</reference>
<evidence type="ECO:0000313" key="6">
    <source>
        <dbReference type="EMBL" id="GGC76401.1"/>
    </source>
</evidence>
<keyword evidence="3" id="KW-0802">TPR repeat</keyword>
<dbReference type="Pfam" id="PF13181">
    <property type="entry name" value="TPR_8"/>
    <property type="match status" value="1"/>
</dbReference>
<sequence length="483" mass="54938">MRNFWYACIILLSIDAFAQDSTSKKDVDRQSTAATIKKSSAQKSNYVEQIDSLMRTSFKRDLFNGNVLVAKGGKIIYQKSFGFTDELKQNALNGRSIFNIGSIAKEFNAVAIMILVERGSLDLDDKLSKFNMGLPKWSEKVTIRHLINYASGIPRIESGLTPVSDDDAWKILRSNENLLFEPGTSYRYDNGNVFLQRRIIEKVSGLSFEAFVIQNIVKPLKMFNAVFDPKPGHKSRTSCYDLENVRCPELKFISGWLWVDINDLYRWVEGVNSNKIISKKSFQTLLENPYAKDEGGSLGRYFEEEELQRHNGVSYKFESIFLNDLKEDVTIILLSNNLNRVWDLGHAIRNLTLGKAYEIPKKSVYQAIRKEALNNVVKAVQSYHQLKANAVEEFSFNNPSELNRLGYELLRLGKNNESITIFKLATTEFPNNANLFDSLGEAYYTNKQFDLALESYNQAISLGETTGSSKKMVEKIKSINTTP</sequence>
<protein>
    <submittedName>
        <fullName evidence="6">Penicillin-binding protein 4</fullName>
    </submittedName>
</protein>
<accession>A0A916UMM2</accession>
<evidence type="ECO:0000313" key="7">
    <source>
        <dbReference type="Proteomes" id="UP000651668"/>
    </source>
</evidence>
<keyword evidence="7" id="KW-1185">Reference proteome</keyword>
<dbReference type="SMART" id="SM00028">
    <property type="entry name" value="TPR"/>
    <property type="match status" value="2"/>
</dbReference>
<evidence type="ECO:0000259" key="5">
    <source>
        <dbReference type="Pfam" id="PF00144"/>
    </source>
</evidence>
<name>A0A916UMM2_9SPHI</name>
<evidence type="ECO:0000256" key="2">
    <source>
        <dbReference type="ARBA" id="ARBA00023136"/>
    </source>
</evidence>
<dbReference type="PANTHER" id="PTHR46825">
    <property type="entry name" value="D-ALANYL-D-ALANINE-CARBOXYPEPTIDASE/ENDOPEPTIDASE AMPH"/>
    <property type="match status" value="1"/>
</dbReference>
<dbReference type="RefSeq" id="WP_188628016.1">
    <property type="nucleotide sequence ID" value="NZ_BMIL01000017.1"/>
</dbReference>
<dbReference type="Proteomes" id="UP000651668">
    <property type="component" value="Unassembled WGS sequence"/>
</dbReference>
<evidence type="ECO:0000256" key="3">
    <source>
        <dbReference type="PROSITE-ProRule" id="PRU00339"/>
    </source>
</evidence>
<evidence type="ECO:0000256" key="1">
    <source>
        <dbReference type="ARBA" id="ARBA00004370"/>
    </source>
</evidence>
<dbReference type="Pfam" id="PF00144">
    <property type="entry name" value="Beta-lactamase"/>
    <property type="match status" value="1"/>
</dbReference>
<feature type="signal peptide" evidence="4">
    <location>
        <begin position="1"/>
        <end position="18"/>
    </location>
</feature>
<feature type="repeat" description="TPR" evidence="3">
    <location>
        <begin position="433"/>
        <end position="466"/>
    </location>
</feature>
<comment type="subcellular location">
    <subcellularLocation>
        <location evidence="1">Membrane</location>
    </subcellularLocation>
</comment>
<keyword evidence="4" id="KW-0732">Signal</keyword>
<dbReference type="InterPro" id="IPR012338">
    <property type="entry name" value="Beta-lactam/transpept-like"/>
</dbReference>
<dbReference type="AlphaFoldDB" id="A0A916UMM2"/>
<evidence type="ECO:0000256" key="4">
    <source>
        <dbReference type="SAM" id="SignalP"/>
    </source>
</evidence>
<dbReference type="SUPFAM" id="SSF48452">
    <property type="entry name" value="TPR-like"/>
    <property type="match status" value="1"/>
</dbReference>
<comment type="caution">
    <text evidence="6">The sequence shown here is derived from an EMBL/GenBank/DDBJ whole genome shotgun (WGS) entry which is preliminary data.</text>
</comment>
<dbReference type="InterPro" id="IPR050491">
    <property type="entry name" value="AmpC-like"/>
</dbReference>
<dbReference type="Gene3D" id="3.40.710.10">
    <property type="entry name" value="DD-peptidase/beta-lactamase superfamily"/>
    <property type="match status" value="1"/>
</dbReference>
<dbReference type="EMBL" id="BMIL01000017">
    <property type="protein sequence ID" value="GGC76401.1"/>
    <property type="molecule type" value="Genomic_DNA"/>
</dbReference>
<keyword evidence="2" id="KW-0472">Membrane</keyword>
<dbReference type="PROSITE" id="PS50005">
    <property type="entry name" value="TPR"/>
    <property type="match status" value="1"/>
</dbReference>
<dbReference type="GO" id="GO:0016020">
    <property type="term" value="C:membrane"/>
    <property type="evidence" value="ECO:0007669"/>
    <property type="project" value="UniProtKB-SubCell"/>
</dbReference>